<dbReference type="PANTHER" id="PTHR23320:SF54">
    <property type="entry name" value="MEMBRANE-SPANNING 4-DOMAINS SUBFAMILY A MEMBER 5"/>
    <property type="match status" value="1"/>
</dbReference>
<comment type="similarity">
    <text evidence="2">Belongs to the MS4A family.</text>
</comment>
<keyword evidence="8" id="KW-1185">Reference proteome</keyword>
<evidence type="ECO:0000256" key="5">
    <source>
        <dbReference type="ARBA" id="ARBA00023136"/>
    </source>
</evidence>
<feature type="transmembrane region" description="Helical" evidence="6">
    <location>
        <begin position="123"/>
        <end position="141"/>
    </location>
</feature>
<evidence type="ECO:0000256" key="2">
    <source>
        <dbReference type="ARBA" id="ARBA00009565"/>
    </source>
</evidence>
<dbReference type="PANTHER" id="PTHR23320">
    <property type="entry name" value="MEMBRANE-SPANNING 4-DOMAINS SUBFAMILY A MS4A -RELATED"/>
    <property type="match status" value="1"/>
</dbReference>
<dbReference type="GO" id="GO:0007166">
    <property type="term" value="P:cell surface receptor signaling pathway"/>
    <property type="evidence" value="ECO:0007669"/>
    <property type="project" value="TreeGrafter"/>
</dbReference>
<feature type="transmembrane region" description="Helical" evidence="6">
    <location>
        <begin position="175"/>
        <end position="200"/>
    </location>
</feature>
<evidence type="ECO:0000256" key="3">
    <source>
        <dbReference type="ARBA" id="ARBA00022692"/>
    </source>
</evidence>
<evidence type="ECO:0000256" key="4">
    <source>
        <dbReference type="ARBA" id="ARBA00022989"/>
    </source>
</evidence>
<comment type="subcellular location">
    <subcellularLocation>
        <location evidence="1">Membrane</location>
        <topology evidence="1">Multi-pass membrane protein</topology>
    </subcellularLocation>
</comment>
<dbReference type="InterPro" id="IPR030417">
    <property type="entry name" value="MS4A"/>
</dbReference>
<feature type="transmembrane region" description="Helical" evidence="6">
    <location>
        <begin position="82"/>
        <end position="103"/>
    </location>
</feature>
<evidence type="ECO:0000313" key="7">
    <source>
        <dbReference type="Ensembl" id="ENSUAMP00000010502.1"/>
    </source>
</evidence>
<accession>A0A452QXD1</accession>
<dbReference type="InterPro" id="IPR007237">
    <property type="entry name" value="CD20-like"/>
</dbReference>
<feature type="transmembrane region" description="Helical" evidence="6">
    <location>
        <begin position="49"/>
        <end position="70"/>
    </location>
</feature>
<dbReference type="OMA" id="LFGVMNF"/>
<reference evidence="7" key="2">
    <citation type="submission" date="2025-08" db="UniProtKB">
        <authorList>
            <consortium name="Ensembl"/>
        </authorList>
    </citation>
    <scope>IDENTIFICATION</scope>
</reference>
<dbReference type="Proteomes" id="UP000291022">
    <property type="component" value="Unassembled WGS sequence"/>
</dbReference>
<evidence type="ECO:0000313" key="8">
    <source>
        <dbReference type="Proteomes" id="UP000291022"/>
    </source>
</evidence>
<dbReference type="GO" id="GO:0005886">
    <property type="term" value="C:plasma membrane"/>
    <property type="evidence" value="ECO:0007669"/>
    <property type="project" value="TreeGrafter"/>
</dbReference>
<dbReference type="Ensembl" id="ENSUAMT00000011802.1">
    <property type="protein sequence ID" value="ENSUAMP00000010502.1"/>
    <property type="gene ID" value="ENSUAMG00000008631.1"/>
</dbReference>
<dbReference type="AlphaFoldDB" id="A0A452QXD1"/>
<keyword evidence="4 6" id="KW-1133">Transmembrane helix</keyword>
<dbReference type="GeneTree" id="ENSGT00940000162612"/>
<proteinExistence type="inferred from homology"/>
<name>A0A452QXD1_URSAM</name>
<reference evidence="8" key="1">
    <citation type="submission" date="2016-06" db="EMBL/GenBank/DDBJ databases">
        <title>De novo assembly and RNA-Seq shows season-dependent expression and editing in black bear kidneys.</title>
        <authorList>
            <person name="Korstanje R."/>
            <person name="Srivastava A."/>
            <person name="Sarsani V.K."/>
            <person name="Sheehan S.M."/>
            <person name="Seger R.L."/>
            <person name="Barter M.E."/>
            <person name="Lindqvist C."/>
            <person name="Brody L.C."/>
            <person name="Mullikin J.C."/>
        </authorList>
    </citation>
    <scope>NUCLEOTIDE SEQUENCE [LARGE SCALE GENOMIC DNA]</scope>
</reference>
<gene>
    <name evidence="7" type="primary">MS4A5</name>
</gene>
<reference evidence="7" key="3">
    <citation type="submission" date="2025-09" db="UniProtKB">
        <authorList>
            <consortium name="Ensembl"/>
        </authorList>
    </citation>
    <scope>IDENTIFICATION</scope>
</reference>
<evidence type="ECO:0000256" key="1">
    <source>
        <dbReference type="ARBA" id="ARBA00004141"/>
    </source>
</evidence>
<dbReference type="STRING" id="9643.ENSUAMP00000010502"/>
<dbReference type="Pfam" id="PF04103">
    <property type="entry name" value="CD20"/>
    <property type="match status" value="1"/>
</dbReference>
<sequence length="203" mass="22632">MDSNTAHNPVFLLFPPEITIPDLQSTDLTATTYDTSGPFPKLLATKMKILGAMQILFGVMNFSFGVVFLFTLENPYPRYPFIFVSGYPFWSSVLFINSGAFLVALERKTTKTLVKLSRIMNSLSALAATAGTILLTFGLVLDQHFFCGYAETISQCQAVATLFIVSMHFSLWEVFLSYLLSVYLDFLFLLGSVSGVVPYCQYK</sequence>
<keyword evidence="3 6" id="KW-0812">Transmembrane</keyword>
<keyword evidence="5 6" id="KW-0472">Membrane</keyword>
<protein>
    <submittedName>
        <fullName evidence="7">Membrane spanning 4-domains A5</fullName>
    </submittedName>
</protein>
<evidence type="ECO:0000256" key="6">
    <source>
        <dbReference type="SAM" id="Phobius"/>
    </source>
</evidence>
<organism evidence="7 8">
    <name type="scientific">Ursus americanus</name>
    <name type="common">American black bear</name>
    <name type="synonym">Euarctos americanus</name>
    <dbReference type="NCBI Taxonomy" id="9643"/>
    <lineage>
        <taxon>Eukaryota</taxon>
        <taxon>Metazoa</taxon>
        <taxon>Chordata</taxon>
        <taxon>Craniata</taxon>
        <taxon>Vertebrata</taxon>
        <taxon>Euteleostomi</taxon>
        <taxon>Mammalia</taxon>
        <taxon>Eutheria</taxon>
        <taxon>Laurasiatheria</taxon>
        <taxon>Carnivora</taxon>
        <taxon>Caniformia</taxon>
        <taxon>Ursidae</taxon>
        <taxon>Ursus</taxon>
    </lineage>
</organism>